<evidence type="ECO:0000256" key="2">
    <source>
        <dbReference type="ARBA" id="ARBA00022617"/>
    </source>
</evidence>
<keyword evidence="3 6" id="KW-0479">Metal-binding</keyword>
<evidence type="ECO:0000256" key="3">
    <source>
        <dbReference type="ARBA" id="ARBA00022723"/>
    </source>
</evidence>
<dbReference type="SUPFAM" id="SSF48264">
    <property type="entry name" value="Cytochrome P450"/>
    <property type="match status" value="1"/>
</dbReference>
<dbReference type="Proteomes" id="UP000031186">
    <property type="component" value="Unassembled WGS sequence"/>
</dbReference>
<evidence type="ECO:0000313" key="8">
    <source>
        <dbReference type="EMBL" id="KID65325.1"/>
    </source>
</evidence>
<evidence type="ECO:0000256" key="4">
    <source>
        <dbReference type="ARBA" id="ARBA00023002"/>
    </source>
</evidence>
<dbReference type="Pfam" id="PF00067">
    <property type="entry name" value="p450"/>
    <property type="match status" value="1"/>
</dbReference>
<dbReference type="InterPro" id="IPR050121">
    <property type="entry name" value="Cytochrome_P450_monoxygenase"/>
</dbReference>
<dbReference type="GO" id="GO:0020037">
    <property type="term" value="F:heme binding"/>
    <property type="evidence" value="ECO:0007669"/>
    <property type="project" value="InterPro"/>
</dbReference>
<sequence length="530" mass="60325">MPLQDKLRLVQDDGFRLILTLSFLWILAKLLYEFTLSPLRSIPGPKVARITALRAIRNRLPKNVIRYALDDFHTYGDIYISKPDTITLSNPVHARAVLGALDSRKMDIYKSLSDPVMKNLVTFSEPRLASQRRRQIGPYLNSPSYLARMEQVVLQYGAVSMMHKWNEQLDSAASGEKDGDKDTRTIELNYRNDTQLVTFNIMSALAFGRVDKATSDSSTVVDWIAATAVYIGISINFRILLRFPLSLLVRPWLRKYNDFVGYARESVRQRKELLDKNPDDKTPADMLQAFIDAEDPDSKIKMSPLEVQAESVGMQLAGSETTSASLTWVFHLLTLYPDVLDRAVGQVRSRFGADHLISYTDCKQHLPYLEALVYETFRFAPITSGFMPRMCSKDMSFQGYRVPAGTYIAFNLMAMNNHPEVWDQPERFLPERFLGNEDAKRNIFAFSYGPRSCIGRNLAWMEIMTILANVLNTFDIRLPEDAMYGPHNVDGNGTPVMMPSHCHIVFAPQRPERDCRLLVSRRPTPKEACG</sequence>
<dbReference type="HOGENOM" id="CLU_001570_14_2_1"/>
<dbReference type="InterPro" id="IPR002401">
    <property type="entry name" value="Cyt_P450_E_grp-I"/>
</dbReference>
<proteinExistence type="inferred from homology"/>
<dbReference type="Gene3D" id="1.10.630.10">
    <property type="entry name" value="Cytochrome P450"/>
    <property type="match status" value="1"/>
</dbReference>
<keyword evidence="5 6" id="KW-0408">Iron</keyword>
<reference evidence="8 9" key="1">
    <citation type="journal article" date="2014" name="Proc. Natl. Acad. Sci. U.S.A.">
        <title>Trajectory and genomic determinants of fungal-pathogen speciation and host adaptation.</title>
        <authorList>
            <person name="Hu X."/>
            <person name="Xiao G."/>
            <person name="Zheng P."/>
            <person name="Shang Y."/>
            <person name="Su Y."/>
            <person name="Zhang X."/>
            <person name="Liu X."/>
            <person name="Zhan S."/>
            <person name="St Leger R.J."/>
            <person name="Wang C."/>
        </authorList>
    </citation>
    <scope>NUCLEOTIDE SEQUENCE [LARGE SCALE GENOMIC DNA]</scope>
    <source>
        <strain evidence="8 9">ARSEF 549</strain>
    </source>
</reference>
<comment type="caution">
    <text evidence="8">The sequence shown here is derived from an EMBL/GenBank/DDBJ whole genome shotgun (WGS) entry which is preliminary data.</text>
</comment>
<comment type="similarity">
    <text evidence="7">Belongs to the cytochrome P450 family.</text>
</comment>
<dbReference type="VEuPathDB" id="FungiDB:MAN_06336"/>
<dbReference type="PROSITE" id="PS00086">
    <property type="entry name" value="CYTOCHROME_P450"/>
    <property type="match status" value="1"/>
</dbReference>
<keyword evidence="4 7" id="KW-0560">Oxidoreductase</keyword>
<dbReference type="InterPro" id="IPR001128">
    <property type="entry name" value="Cyt_P450"/>
</dbReference>
<organism evidence="8 9">
    <name type="scientific">Metarhizium anisopliae (strain ARSEF 549)</name>
    <dbReference type="NCBI Taxonomy" id="3151832"/>
    <lineage>
        <taxon>Eukaryota</taxon>
        <taxon>Fungi</taxon>
        <taxon>Dikarya</taxon>
        <taxon>Ascomycota</taxon>
        <taxon>Pezizomycotina</taxon>
        <taxon>Sordariomycetes</taxon>
        <taxon>Hypocreomycetidae</taxon>
        <taxon>Hypocreales</taxon>
        <taxon>Clavicipitaceae</taxon>
        <taxon>Metarhizium</taxon>
    </lineage>
</organism>
<keyword evidence="9" id="KW-1185">Reference proteome</keyword>
<dbReference type="PRINTS" id="PR00385">
    <property type="entry name" value="P450"/>
</dbReference>
<feature type="binding site" description="axial binding residue" evidence="6">
    <location>
        <position position="453"/>
    </location>
    <ligand>
        <name>heme</name>
        <dbReference type="ChEBI" id="CHEBI:30413"/>
    </ligand>
    <ligandPart>
        <name>Fe</name>
        <dbReference type="ChEBI" id="CHEBI:18248"/>
    </ligandPart>
</feature>
<comment type="cofactor">
    <cofactor evidence="1 6">
        <name>heme</name>
        <dbReference type="ChEBI" id="CHEBI:30413"/>
    </cofactor>
</comment>
<evidence type="ECO:0000256" key="5">
    <source>
        <dbReference type="ARBA" id="ARBA00023004"/>
    </source>
</evidence>
<dbReference type="InterPro" id="IPR036396">
    <property type="entry name" value="Cyt_P450_sf"/>
</dbReference>
<dbReference type="GO" id="GO:0004497">
    <property type="term" value="F:monooxygenase activity"/>
    <property type="evidence" value="ECO:0007669"/>
    <property type="project" value="UniProtKB-KW"/>
</dbReference>
<evidence type="ECO:0000256" key="7">
    <source>
        <dbReference type="RuleBase" id="RU000461"/>
    </source>
</evidence>
<dbReference type="PRINTS" id="PR00463">
    <property type="entry name" value="EP450I"/>
</dbReference>
<keyword evidence="2 6" id="KW-0349">Heme</keyword>
<dbReference type="AlphaFoldDB" id="A0A0B4ETR9"/>
<dbReference type="GO" id="GO:0005506">
    <property type="term" value="F:iron ion binding"/>
    <property type="evidence" value="ECO:0007669"/>
    <property type="project" value="InterPro"/>
</dbReference>
<accession>A0A0B4ETR9</accession>
<name>A0A0B4ETR9_METAF</name>
<evidence type="ECO:0000313" key="9">
    <source>
        <dbReference type="Proteomes" id="UP000031186"/>
    </source>
</evidence>
<evidence type="ECO:0000256" key="6">
    <source>
        <dbReference type="PIRSR" id="PIRSR602401-1"/>
    </source>
</evidence>
<dbReference type="OrthoDB" id="655030at2759"/>
<dbReference type="InterPro" id="IPR017972">
    <property type="entry name" value="Cyt_P450_CS"/>
</dbReference>
<dbReference type="EMBL" id="AZNF01000007">
    <property type="protein sequence ID" value="KID65325.1"/>
    <property type="molecule type" value="Genomic_DNA"/>
</dbReference>
<feature type="non-terminal residue" evidence="8">
    <location>
        <position position="1"/>
    </location>
</feature>
<keyword evidence="7" id="KW-0503">Monooxygenase</keyword>
<dbReference type="PANTHER" id="PTHR24305">
    <property type="entry name" value="CYTOCHROME P450"/>
    <property type="match status" value="1"/>
</dbReference>
<protein>
    <submittedName>
        <fullName evidence="8">Cytochrome P450</fullName>
    </submittedName>
</protein>
<gene>
    <name evidence="8" type="ORF">MAN_06336</name>
</gene>
<evidence type="ECO:0000256" key="1">
    <source>
        <dbReference type="ARBA" id="ARBA00001971"/>
    </source>
</evidence>
<dbReference type="PANTHER" id="PTHR24305:SF235">
    <property type="entry name" value="CYTOCHROME P450 MONOOXYGENASE APDB-RELATED"/>
    <property type="match status" value="1"/>
</dbReference>
<dbReference type="GO" id="GO:0044550">
    <property type="term" value="P:secondary metabolite biosynthetic process"/>
    <property type="evidence" value="ECO:0007669"/>
    <property type="project" value="UniProtKB-ARBA"/>
</dbReference>
<dbReference type="GO" id="GO:0016705">
    <property type="term" value="F:oxidoreductase activity, acting on paired donors, with incorporation or reduction of molecular oxygen"/>
    <property type="evidence" value="ECO:0007669"/>
    <property type="project" value="InterPro"/>
</dbReference>